<dbReference type="SUPFAM" id="SSF52047">
    <property type="entry name" value="RNI-like"/>
    <property type="match status" value="1"/>
</dbReference>
<feature type="domain" description="At1g61320/AtMIF1 LRR" evidence="1">
    <location>
        <begin position="87"/>
        <end position="328"/>
    </location>
</feature>
<accession>A0AAV1DFE8</accession>
<sequence length="375" mass="43368">MDRVFEERPKFANWVNKVLGSHQAMLLNKFRIYCDLGNSYLADLDEWLRYAFERSVQRLEVNLLPHGPGSYPSTECYVFPSAFVAQKSWHSLKLLILKHVLISGGNLEFFLRNCKFLESVVVCASRDLQTLNVCGPSLTLRHLDIGFCPLKTLIISNVNLISLKIDRPKAMTLRNVPQLVHVEIRTISFAVEDFVDRLSCCFFKLEVLSLFMNPKDIREYERKMPELPALKQLVVVLYLFKEESMSGLTSFFRAAPNLEKFVIKTRYPFRKMLGTSRKSENVVQYSVQHLRVVEMHEYRGRSVEIQLVKYLLENAMSLEKIVVDPRYEFLGLGFEPWFIHSNVRSLEAEITNDGRRCAEKQLGGIIPSHVALQIL</sequence>
<proteinExistence type="predicted"/>
<organism evidence="2 3">
    <name type="scientific">Oldenlandia corymbosa var. corymbosa</name>
    <dbReference type="NCBI Taxonomy" id="529605"/>
    <lineage>
        <taxon>Eukaryota</taxon>
        <taxon>Viridiplantae</taxon>
        <taxon>Streptophyta</taxon>
        <taxon>Embryophyta</taxon>
        <taxon>Tracheophyta</taxon>
        <taxon>Spermatophyta</taxon>
        <taxon>Magnoliopsida</taxon>
        <taxon>eudicotyledons</taxon>
        <taxon>Gunneridae</taxon>
        <taxon>Pentapetalae</taxon>
        <taxon>asterids</taxon>
        <taxon>lamiids</taxon>
        <taxon>Gentianales</taxon>
        <taxon>Rubiaceae</taxon>
        <taxon>Rubioideae</taxon>
        <taxon>Spermacoceae</taxon>
        <taxon>Hedyotis-Oldenlandia complex</taxon>
        <taxon>Oldenlandia</taxon>
    </lineage>
</organism>
<evidence type="ECO:0000313" key="3">
    <source>
        <dbReference type="Proteomes" id="UP001161247"/>
    </source>
</evidence>
<evidence type="ECO:0000259" key="1">
    <source>
        <dbReference type="Pfam" id="PF23622"/>
    </source>
</evidence>
<dbReference type="Proteomes" id="UP001161247">
    <property type="component" value="Chromosome 5"/>
</dbReference>
<protein>
    <submittedName>
        <fullName evidence="2">OLC1v1004718C1</fullName>
    </submittedName>
</protein>
<dbReference type="Pfam" id="PF23622">
    <property type="entry name" value="LRR_At1g61320_AtMIF1"/>
    <property type="match status" value="1"/>
</dbReference>
<dbReference type="InterPro" id="IPR053772">
    <property type="entry name" value="At1g61320/At1g61330-like"/>
</dbReference>
<name>A0AAV1DFE8_OLDCO</name>
<dbReference type="InterPro" id="IPR055357">
    <property type="entry name" value="LRR_At1g61320_AtMIF1"/>
</dbReference>
<gene>
    <name evidence="2" type="ORF">OLC1_LOCUS14357</name>
</gene>
<dbReference type="AlphaFoldDB" id="A0AAV1DFE8"/>
<dbReference type="EMBL" id="OX459122">
    <property type="protein sequence ID" value="CAI9105720.1"/>
    <property type="molecule type" value="Genomic_DNA"/>
</dbReference>
<dbReference type="PANTHER" id="PTHR34145:SF68">
    <property type="entry name" value="FBD DOMAIN-CONTAINING PROTEIN"/>
    <property type="match status" value="1"/>
</dbReference>
<reference evidence="2" key="1">
    <citation type="submission" date="2023-03" db="EMBL/GenBank/DDBJ databases">
        <authorList>
            <person name="Julca I."/>
        </authorList>
    </citation>
    <scope>NUCLEOTIDE SEQUENCE</scope>
</reference>
<dbReference type="Gene3D" id="3.80.10.10">
    <property type="entry name" value="Ribonuclease Inhibitor"/>
    <property type="match status" value="1"/>
</dbReference>
<dbReference type="InterPro" id="IPR032675">
    <property type="entry name" value="LRR_dom_sf"/>
</dbReference>
<keyword evidence="3" id="KW-1185">Reference proteome</keyword>
<dbReference type="PANTHER" id="PTHR34145">
    <property type="entry name" value="OS02G0105600 PROTEIN"/>
    <property type="match status" value="1"/>
</dbReference>
<evidence type="ECO:0000313" key="2">
    <source>
        <dbReference type="EMBL" id="CAI9105720.1"/>
    </source>
</evidence>